<evidence type="ECO:0000256" key="1">
    <source>
        <dbReference type="ARBA" id="ARBA00022741"/>
    </source>
</evidence>
<evidence type="ECO:0000313" key="5">
    <source>
        <dbReference type="Proteomes" id="UP000030710"/>
    </source>
</evidence>
<dbReference type="STRING" id="1238425.J07HQW2_01840"/>
<evidence type="ECO:0000313" key="4">
    <source>
        <dbReference type="EMBL" id="ERG95385.1"/>
    </source>
</evidence>
<dbReference type="Gene3D" id="3.30.1220.10">
    <property type="entry name" value="CobW-like, C-terminal domain"/>
    <property type="match status" value="1"/>
</dbReference>
<dbReference type="GO" id="GO:0000166">
    <property type="term" value="F:nucleotide binding"/>
    <property type="evidence" value="ECO:0007669"/>
    <property type="project" value="UniProtKB-KW"/>
</dbReference>
<dbReference type="InterPro" id="IPR036627">
    <property type="entry name" value="CobW-likC_sf"/>
</dbReference>
<feature type="domain" description="CobW C-terminal" evidence="3">
    <location>
        <begin position="15"/>
        <end position="105"/>
    </location>
</feature>
<name>U1NEG5_9EURY</name>
<dbReference type="PANTHER" id="PTHR43603">
    <property type="entry name" value="COBW DOMAIN-CONTAINING PROTEIN DDB_G0274527"/>
    <property type="match status" value="1"/>
</dbReference>
<protein>
    <submittedName>
        <fullName evidence="4">Putative GTPases (G3E family)</fullName>
    </submittedName>
</protein>
<dbReference type="Proteomes" id="UP000030710">
    <property type="component" value="Unassembled WGS sequence"/>
</dbReference>
<dbReference type="InterPro" id="IPR011629">
    <property type="entry name" value="CobW-like_C"/>
</dbReference>
<proteinExistence type="predicted"/>
<organism evidence="4 5">
    <name type="scientific">Haloquadratum walsbyi J07HQW2</name>
    <dbReference type="NCBI Taxonomy" id="1238425"/>
    <lineage>
        <taxon>Archaea</taxon>
        <taxon>Methanobacteriati</taxon>
        <taxon>Methanobacteriota</taxon>
        <taxon>Stenosarchaea group</taxon>
        <taxon>Halobacteria</taxon>
        <taxon>Halobacteriales</taxon>
        <taxon>Haloferacaceae</taxon>
        <taxon>Haloquadratum</taxon>
    </lineage>
</organism>
<dbReference type="HOGENOM" id="CLU_1987579_0_0_2"/>
<gene>
    <name evidence="4" type="ORF">J07HQW2_01840</name>
</gene>
<keyword evidence="2" id="KW-0143">Chaperone</keyword>
<evidence type="ECO:0000256" key="2">
    <source>
        <dbReference type="ARBA" id="ARBA00023186"/>
    </source>
</evidence>
<dbReference type="SUPFAM" id="SSF90002">
    <property type="entry name" value="Hypothetical protein YjiA, C-terminal domain"/>
    <property type="match status" value="1"/>
</dbReference>
<accession>U1NEG5</accession>
<dbReference type="Pfam" id="PF07683">
    <property type="entry name" value="CobW_C"/>
    <property type="match status" value="1"/>
</dbReference>
<sequence>MTMTHGESAAAAHNVESFVYRQQNPFNPEQFDTWLSEWNGDIIRMKGFAWVSTRPETVLGVSQAGSAVQAGPIGEWGQDDPATRLVVIGQQLDMNQITAELDDCVIDNLDERAQKSQDDPFPRES</sequence>
<dbReference type="eggNOG" id="arCOG01234">
    <property type="taxonomic scope" value="Archaea"/>
</dbReference>
<keyword evidence="1" id="KW-0547">Nucleotide-binding</keyword>
<dbReference type="SMART" id="SM00833">
    <property type="entry name" value="CobW_C"/>
    <property type="match status" value="1"/>
</dbReference>
<dbReference type="PANTHER" id="PTHR43603:SF1">
    <property type="entry name" value="ZINC-REGULATED GTPASE METALLOPROTEIN ACTIVATOR 1"/>
    <property type="match status" value="1"/>
</dbReference>
<dbReference type="AlphaFoldDB" id="U1NEG5"/>
<reference evidence="4 5" key="1">
    <citation type="journal article" date="2013" name="PLoS ONE">
        <title>Assembly-driven community genomics of a hypersaline microbial ecosystem.</title>
        <authorList>
            <person name="Podell S."/>
            <person name="Ugalde J.A."/>
            <person name="Narasingarao P."/>
            <person name="Banfield J.F."/>
            <person name="Heidelberg K.B."/>
            <person name="Allen E.E."/>
        </authorList>
    </citation>
    <scope>NUCLEOTIDE SEQUENCE [LARGE SCALE GENOMIC DNA]</scope>
    <source>
        <strain evidence="5">J07HQW2</strain>
    </source>
</reference>
<dbReference type="InterPro" id="IPR051927">
    <property type="entry name" value="Zn_Chap_cDPG_Synth"/>
</dbReference>
<dbReference type="EMBL" id="KE356561">
    <property type="protein sequence ID" value="ERG95385.1"/>
    <property type="molecule type" value="Genomic_DNA"/>
</dbReference>
<evidence type="ECO:0000259" key="3">
    <source>
        <dbReference type="SMART" id="SM00833"/>
    </source>
</evidence>